<dbReference type="SUPFAM" id="SSF51604">
    <property type="entry name" value="Enolase C-terminal domain-like"/>
    <property type="match status" value="1"/>
</dbReference>
<feature type="region of interest" description="Disordered" evidence="1">
    <location>
        <begin position="450"/>
        <end position="501"/>
    </location>
</feature>
<name>A0ABV7TAY0_9RHOB</name>
<evidence type="ECO:0000313" key="3">
    <source>
        <dbReference type="Proteomes" id="UP001595629"/>
    </source>
</evidence>
<comment type="caution">
    <text evidence="2">The sequence shown here is derived from an EMBL/GenBank/DDBJ whole genome shotgun (WGS) entry which is preliminary data.</text>
</comment>
<accession>A0ABV7TAY0</accession>
<reference evidence="3" key="1">
    <citation type="journal article" date="2019" name="Int. J. Syst. Evol. Microbiol.">
        <title>The Global Catalogue of Microorganisms (GCM) 10K type strain sequencing project: providing services to taxonomists for standard genome sequencing and annotation.</title>
        <authorList>
            <consortium name="The Broad Institute Genomics Platform"/>
            <consortium name="The Broad Institute Genome Sequencing Center for Infectious Disease"/>
            <person name="Wu L."/>
            <person name="Ma J."/>
        </authorList>
    </citation>
    <scope>NUCLEOTIDE SEQUENCE [LARGE SCALE GENOMIC DNA]</scope>
    <source>
        <strain evidence="3">KCTC 42911</strain>
    </source>
</reference>
<dbReference type="Gene3D" id="3.20.20.120">
    <property type="entry name" value="Enolase-like C-terminal domain"/>
    <property type="match status" value="1"/>
</dbReference>
<proteinExistence type="predicted"/>
<dbReference type="SUPFAM" id="SSF54826">
    <property type="entry name" value="Enolase N-terminal domain-like"/>
    <property type="match status" value="1"/>
</dbReference>
<dbReference type="Gene3D" id="3.30.390.10">
    <property type="entry name" value="Enolase-like, N-terminal domain"/>
    <property type="match status" value="1"/>
</dbReference>
<feature type="compositionally biased region" description="Polar residues" evidence="1">
    <location>
        <begin position="492"/>
        <end position="501"/>
    </location>
</feature>
<evidence type="ECO:0008006" key="4">
    <source>
        <dbReference type="Google" id="ProtNLM"/>
    </source>
</evidence>
<protein>
    <recommendedName>
        <fullName evidence="4">Enolase C-terminal domain-like</fullName>
    </recommendedName>
</protein>
<dbReference type="Proteomes" id="UP001595629">
    <property type="component" value="Unassembled WGS sequence"/>
</dbReference>
<evidence type="ECO:0000256" key="1">
    <source>
        <dbReference type="SAM" id="MobiDB-lite"/>
    </source>
</evidence>
<evidence type="ECO:0000313" key="2">
    <source>
        <dbReference type="EMBL" id="MFC3612438.1"/>
    </source>
</evidence>
<gene>
    <name evidence="2" type="ORF">ACFORG_01585</name>
</gene>
<dbReference type="EMBL" id="JBHRXI010000001">
    <property type="protein sequence ID" value="MFC3612438.1"/>
    <property type="molecule type" value="Genomic_DNA"/>
</dbReference>
<organism evidence="2 3">
    <name type="scientific">Lutimaribacter marinistellae</name>
    <dbReference type="NCBI Taxonomy" id="1820329"/>
    <lineage>
        <taxon>Bacteria</taxon>
        <taxon>Pseudomonadati</taxon>
        <taxon>Pseudomonadota</taxon>
        <taxon>Alphaproteobacteria</taxon>
        <taxon>Rhodobacterales</taxon>
        <taxon>Roseobacteraceae</taxon>
        <taxon>Lutimaribacter</taxon>
    </lineage>
</organism>
<dbReference type="InterPro" id="IPR029017">
    <property type="entry name" value="Enolase-like_N"/>
</dbReference>
<sequence>MKIEAVDVVQMRNVPVPRRGKKKLPVPEQGFSTVVQITASSQGGKRHVGLGEIRAMSFLTGETPIAAFNFARRLGQALVGKVIPTDLDGEAATEASARIVTDATKEILGISEEDALADTMRPAVRFGFDCAILDCIAREAGKSVTALLGGSNEPVRRNVFSRSYAKPSILLNKLLRGNMPNGWLRGSYAKDGATLASVVGAIAAATSGRGDDLQGVWFDLNNRWKPQDAMMMLEGLEGTPVLKASGVKILLEQPFHSYATAWYKDLFARLDELEARDRVHIMIEDGLTSAEALDPMKSLMPHVDLKVTPQKCGSLFGMMKMIERARELGFDGRIYLGNAGMNTELNSLMLVSVAQILGGNLLFSADYKREDGSKIRQVWPQVEADEIDRNILRLPEGDGWAAQLCQSGLQKRLRKCDFMRSSSVVPDVESLKTLLLMRAFDDSTLDVRQIEEDSDEEETDTFYEANLSDDADTDGDPDTDEDVETDAEGDIETSSGDKTTA</sequence>
<feature type="compositionally biased region" description="Acidic residues" evidence="1">
    <location>
        <begin position="452"/>
        <end position="491"/>
    </location>
</feature>
<dbReference type="RefSeq" id="WP_386733621.1">
    <property type="nucleotide sequence ID" value="NZ_JBHRXI010000001.1"/>
</dbReference>
<dbReference type="InterPro" id="IPR036849">
    <property type="entry name" value="Enolase-like_C_sf"/>
</dbReference>
<keyword evidence="3" id="KW-1185">Reference proteome</keyword>